<dbReference type="KEGG" id="noj:EJ995_04475"/>
<evidence type="ECO:0000313" key="3">
    <source>
        <dbReference type="EMBL" id="AZQ43524.1"/>
    </source>
</evidence>
<dbReference type="InterPro" id="IPR025970">
    <property type="entry name" value="SusE"/>
</dbReference>
<feature type="chain" id="PRO_5019497153" description="SusE outer membrane protein domain-containing protein" evidence="1">
    <location>
        <begin position="22"/>
        <end position="369"/>
    </location>
</feature>
<dbReference type="Proteomes" id="UP000279600">
    <property type="component" value="Chromosome"/>
</dbReference>
<organism evidence="3 4">
    <name type="scientific">Nonlabens ponticola</name>
    <dbReference type="NCBI Taxonomy" id="2496866"/>
    <lineage>
        <taxon>Bacteria</taxon>
        <taxon>Pseudomonadati</taxon>
        <taxon>Bacteroidota</taxon>
        <taxon>Flavobacteriia</taxon>
        <taxon>Flavobacteriales</taxon>
        <taxon>Flavobacteriaceae</taxon>
        <taxon>Nonlabens</taxon>
    </lineage>
</organism>
<dbReference type="Gene3D" id="2.60.40.3620">
    <property type="match status" value="2"/>
</dbReference>
<feature type="signal peptide" evidence="1">
    <location>
        <begin position="1"/>
        <end position="21"/>
    </location>
</feature>
<dbReference type="PROSITE" id="PS51257">
    <property type="entry name" value="PROKAR_LIPOPROTEIN"/>
    <property type="match status" value="1"/>
</dbReference>
<evidence type="ECO:0000259" key="2">
    <source>
        <dbReference type="Pfam" id="PF14292"/>
    </source>
</evidence>
<protein>
    <recommendedName>
        <fullName evidence="2">SusE outer membrane protein domain-containing protein</fullName>
    </recommendedName>
</protein>
<proteinExistence type="predicted"/>
<name>A0A3S9MWK8_9FLAO</name>
<dbReference type="OrthoDB" id="975117at2"/>
<keyword evidence="1" id="KW-0732">Signal</keyword>
<dbReference type="AlphaFoldDB" id="A0A3S9MWK8"/>
<keyword evidence="4" id="KW-1185">Reference proteome</keyword>
<dbReference type="Pfam" id="PF14292">
    <property type="entry name" value="SusE"/>
    <property type="match status" value="1"/>
</dbReference>
<accession>A0A3S9MWK8</accession>
<feature type="domain" description="SusE outer membrane protein" evidence="2">
    <location>
        <begin position="22"/>
        <end position="128"/>
    </location>
</feature>
<dbReference type="EMBL" id="CP034549">
    <property type="protein sequence ID" value="AZQ43524.1"/>
    <property type="molecule type" value="Genomic_DNA"/>
</dbReference>
<evidence type="ECO:0000256" key="1">
    <source>
        <dbReference type="SAM" id="SignalP"/>
    </source>
</evidence>
<dbReference type="RefSeq" id="WP_126446014.1">
    <property type="nucleotide sequence ID" value="NZ_CP034549.1"/>
</dbReference>
<sequence length="369" mass="40331">MKKFSILLWSFLAITAAISCSDDDEQLFIDQPDSQLSFRSQAASSYILTFDTRANLAERLVWNTPSFDTPISVNYEVQASADPNNFDDAVTVTTTNGDSADLSVERLNELSAELGLTPFSEGVIAMRIVGTTADNDMDPLVSDVLILPVTPYTTDSPRLYVPGNYAEASGYGSNWNPGDDETPFLEAVEFGSTEYEGFIFMANESPEFKFTPGRTFDDAFGEGDDDDSLSTDGGNLSVDGPGYYYITVNTDPNGDGDFSDATWSAADRQWGIIGQATTPTNSAGWGDELDMTYDPDSKQWSVNLDMEAGEFKFRAQTWDFPTANFGQGDDGDNDLEFNAGNLAVENPGSYRAVLDLSTPRNYSYELIAQ</sequence>
<evidence type="ECO:0000313" key="4">
    <source>
        <dbReference type="Proteomes" id="UP000279600"/>
    </source>
</evidence>
<gene>
    <name evidence="3" type="ORF">EJ995_04475</name>
</gene>
<reference evidence="3 4" key="1">
    <citation type="submission" date="2018-12" db="EMBL/GenBank/DDBJ databases">
        <title>Complete genome of Nonlabens sp. MJ115.</title>
        <authorList>
            <person name="Choi H.S."/>
            <person name="Jung J."/>
        </authorList>
    </citation>
    <scope>NUCLEOTIDE SEQUENCE [LARGE SCALE GENOMIC DNA]</scope>
    <source>
        <strain evidence="3 4">MJ115</strain>
    </source>
</reference>